<dbReference type="InterPro" id="IPR017853">
    <property type="entry name" value="GH"/>
</dbReference>
<dbReference type="PROSITE" id="PS51910">
    <property type="entry name" value="GH18_2"/>
    <property type="match status" value="1"/>
</dbReference>
<dbReference type="PANTHER" id="PTHR45708">
    <property type="entry name" value="ENDOCHITINASE"/>
    <property type="match status" value="1"/>
</dbReference>
<evidence type="ECO:0000256" key="2">
    <source>
        <dbReference type="ARBA" id="ARBA00023295"/>
    </source>
</evidence>
<feature type="signal peptide" evidence="3">
    <location>
        <begin position="1"/>
        <end position="27"/>
    </location>
</feature>
<dbReference type="CDD" id="cd00598">
    <property type="entry name" value="GH18_chitinase-like"/>
    <property type="match status" value="1"/>
</dbReference>
<keyword evidence="3" id="KW-0732">Signal</keyword>
<dbReference type="GO" id="GO:0016798">
    <property type="term" value="F:hydrolase activity, acting on glycosyl bonds"/>
    <property type="evidence" value="ECO:0007669"/>
    <property type="project" value="UniProtKB-KW"/>
</dbReference>
<accession>A0A8H5GAF1</accession>
<evidence type="ECO:0000259" key="4">
    <source>
        <dbReference type="PROSITE" id="PS51910"/>
    </source>
</evidence>
<dbReference type="AlphaFoldDB" id="A0A8H5GAF1"/>
<name>A0A8H5GAF1_9AGAR</name>
<dbReference type="Pfam" id="PF00704">
    <property type="entry name" value="Glyco_hydro_18"/>
    <property type="match status" value="1"/>
</dbReference>
<dbReference type="PANTHER" id="PTHR45708:SF49">
    <property type="entry name" value="ENDOCHITINASE"/>
    <property type="match status" value="1"/>
</dbReference>
<dbReference type="Gene3D" id="3.20.20.80">
    <property type="entry name" value="Glycosidases"/>
    <property type="match status" value="1"/>
</dbReference>
<evidence type="ECO:0000256" key="3">
    <source>
        <dbReference type="SAM" id="SignalP"/>
    </source>
</evidence>
<evidence type="ECO:0000256" key="1">
    <source>
        <dbReference type="ARBA" id="ARBA00022801"/>
    </source>
</evidence>
<gene>
    <name evidence="5" type="ORF">D9757_011359</name>
</gene>
<dbReference type="EMBL" id="JAACJN010000206">
    <property type="protein sequence ID" value="KAF5361369.1"/>
    <property type="molecule type" value="Genomic_DNA"/>
</dbReference>
<dbReference type="OrthoDB" id="3012298at2759"/>
<dbReference type="InterPro" id="IPR050542">
    <property type="entry name" value="Glycosyl_Hydrlase18_Chitinase"/>
</dbReference>
<feature type="chain" id="PRO_5034473241" description="GH18 domain-containing protein" evidence="3">
    <location>
        <begin position="28"/>
        <end position="344"/>
    </location>
</feature>
<sequence>MRGSSVFMTASVLALTLSSSLMNGVWAAPATPPPSQAAPAAGGTQAAPHFVVYTDKGAEAAPDPSKIAVSLSLFYRLALDDLRRNSKLASIQGFNTVAMSFLLTTGAFDQAKAWEILPAAQKASTKAAYQKAGIKLIVSAFGSTDLPTAKDAKTIAGTMATWVLANDVDGIDVDYEDLDAMNAQDGKAEQWLIDFTNALRTQLPQGKYILTHAPLAPWFSASHYKTGAYTKVHKEVGSKIDWYNLQFYNQQAEYTDCNGLLNTSPTFPGSAVFEIIKGGVSADKVVIGKPGGQADATTGYMAPADLAKCVEQAKGQNWNGGIMSWEYPEANSAWIKAAKGSAFP</sequence>
<evidence type="ECO:0000313" key="5">
    <source>
        <dbReference type="EMBL" id="KAF5361369.1"/>
    </source>
</evidence>
<dbReference type="Proteomes" id="UP000518752">
    <property type="component" value="Unassembled WGS sequence"/>
</dbReference>
<dbReference type="InterPro" id="IPR001223">
    <property type="entry name" value="Glyco_hydro18_cat"/>
</dbReference>
<dbReference type="GO" id="GO:0005975">
    <property type="term" value="P:carbohydrate metabolic process"/>
    <property type="evidence" value="ECO:0007669"/>
    <property type="project" value="InterPro"/>
</dbReference>
<evidence type="ECO:0000313" key="6">
    <source>
        <dbReference type="Proteomes" id="UP000518752"/>
    </source>
</evidence>
<dbReference type="SUPFAM" id="SSF51445">
    <property type="entry name" value="(Trans)glycosidases"/>
    <property type="match status" value="1"/>
</dbReference>
<keyword evidence="1" id="KW-0378">Hydrolase</keyword>
<keyword evidence="2" id="KW-0326">Glycosidase</keyword>
<keyword evidence="6" id="KW-1185">Reference proteome</keyword>
<reference evidence="5 6" key="1">
    <citation type="journal article" date="2020" name="ISME J.">
        <title>Uncovering the hidden diversity of litter-decomposition mechanisms in mushroom-forming fungi.</title>
        <authorList>
            <person name="Floudas D."/>
            <person name="Bentzer J."/>
            <person name="Ahren D."/>
            <person name="Johansson T."/>
            <person name="Persson P."/>
            <person name="Tunlid A."/>
        </authorList>
    </citation>
    <scope>NUCLEOTIDE SEQUENCE [LARGE SCALE GENOMIC DNA]</scope>
    <source>
        <strain evidence="5 6">CBS 406.79</strain>
    </source>
</reference>
<feature type="domain" description="GH18" evidence="4">
    <location>
        <begin position="48"/>
        <end position="344"/>
    </location>
</feature>
<proteinExistence type="predicted"/>
<comment type="caution">
    <text evidence="5">The sequence shown here is derived from an EMBL/GenBank/DDBJ whole genome shotgun (WGS) entry which is preliminary data.</text>
</comment>
<protein>
    <recommendedName>
        <fullName evidence="4">GH18 domain-containing protein</fullName>
    </recommendedName>
</protein>
<organism evidence="5 6">
    <name type="scientific">Collybiopsis confluens</name>
    <dbReference type="NCBI Taxonomy" id="2823264"/>
    <lineage>
        <taxon>Eukaryota</taxon>
        <taxon>Fungi</taxon>
        <taxon>Dikarya</taxon>
        <taxon>Basidiomycota</taxon>
        <taxon>Agaricomycotina</taxon>
        <taxon>Agaricomycetes</taxon>
        <taxon>Agaricomycetidae</taxon>
        <taxon>Agaricales</taxon>
        <taxon>Marasmiineae</taxon>
        <taxon>Omphalotaceae</taxon>
        <taxon>Collybiopsis</taxon>
    </lineage>
</organism>